<dbReference type="AlphaFoldDB" id="A0A2W5Q606"/>
<accession>A0A2W5Q606</accession>
<comment type="catalytic activity">
    <reaction evidence="6">
        <text>dCMP + ATP = dCDP + ADP</text>
        <dbReference type="Rhea" id="RHEA:25094"/>
        <dbReference type="ChEBI" id="CHEBI:30616"/>
        <dbReference type="ChEBI" id="CHEBI:57566"/>
        <dbReference type="ChEBI" id="CHEBI:58593"/>
        <dbReference type="ChEBI" id="CHEBI:456216"/>
        <dbReference type="EC" id="2.7.4.25"/>
    </reaction>
</comment>
<comment type="caution">
    <text evidence="9">The sequence shown here is derived from an EMBL/GenBank/DDBJ whole genome shotgun (WGS) entry which is preliminary data.</text>
</comment>
<dbReference type="Gene3D" id="3.40.50.300">
    <property type="entry name" value="P-loop containing nucleotide triphosphate hydrolases"/>
    <property type="match status" value="1"/>
</dbReference>
<dbReference type="EMBL" id="QFQB01000021">
    <property type="protein sequence ID" value="PZQ46820.1"/>
    <property type="molecule type" value="Genomic_DNA"/>
</dbReference>
<dbReference type="InterPro" id="IPR027417">
    <property type="entry name" value="P-loop_NTPase"/>
</dbReference>
<keyword evidence="3" id="KW-0547">Nucleotide-binding</keyword>
<sequence length="128" mass="13520">MKKTNVIAIDGPSASGKGTLARRIAKTLGYAYLDTGALYRAVAHIVLQANQNPDDEEQALAAAAALSSDLHPEDLRNPALRTDTVGTAASKVAKFSNVRDRLLAFQKDFAQNPPQGCMGAVLDGRDIG</sequence>
<comment type="catalytic activity">
    <reaction evidence="7">
        <text>CMP + ATP = CDP + ADP</text>
        <dbReference type="Rhea" id="RHEA:11600"/>
        <dbReference type="ChEBI" id="CHEBI:30616"/>
        <dbReference type="ChEBI" id="CHEBI:58069"/>
        <dbReference type="ChEBI" id="CHEBI:60377"/>
        <dbReference type="ChEBI" id="CHEBI:456216"/>
        <dbReference type="EC" id="2.7.4.25"/>
    </reaction>
</comment>
<keyword evidence="4 9" id="KW-0418">Kinase</keyword>
<dbReference type="Pfam" id="PF02224">
    <property type="entry name" value="Cytidylate_kin"/>
    <property type="match status" value="1"/>
</dbReference>
<evidence type="ECO:0000256" key="1">
    <source>
        <dbReference type="ARBA" id="ARBA00012906"/>
    </source>
</evidence>
<name>A0A2W5Q606_9BACT</name>
<organism evidence="9 10">
    <name type="scientific">Micavibrio aeruginosavorus</name>
    <dbReference type="NCBI Taxonomy" id="349221"/>
    <lineage>
        <taxon>Bacteria</taxon>
        <taxon>Pseudomonadati</taxon>
        <taxon>Bdellovibrionota</taxon>
        <taxon>Bdellovibrionia</taxon>
        <taxon>Bdellovibrionales</taxon>
        <taxon>Pseudobdellovibrionaceae</taxon>
        <taxon>Micavibrio</taxon>
    </lineage>
</organism>
<feature type="domain" description="Cytidylate kinase" evidence="8">
    <location>
        <begin position="7"/>
        <end position="128"/>
    </location>
</feature>
<evidence type="ECO:0000256" key="3">
    <source>
        <dbReference type="ARBA" id="ARBA00022741"/>
    </source>
</evidence>
<keyword evidence="5" id="KW-0067">ATP-binding</keyword>
<dbReference type="EC" id="2.7.4.25" evidence="1"/>
<protein>
    <recommendedName>
        <fullName evidence="1">(d)CMP kinase</fullName>
        <ecNumber evidence="1">2.7.4.25</ecNumber>
    </recommendedName>
</protein>
<feature type="non-terminal residue" evidence="9">
    <location>
        <position position="128"/>
    </location>
</feature>
<keyword evidence="2" id="KW-0808">Transferase</keyword>
<dbReference type="GO" id="GO:0036431">
    <property type="term" value="F:dCMP kinase activity"/>
    <property type="evidence" value="ECO:0007669"/>
    <property type="project" value="InterPro"/>
</dbReference>
<evidence type="ECO:0000313" key="9">
    <source>
        <dbReference type="EMBL" id="PZQ46820.1"/>
    </source>
</evidence>
<evidence type="ECO:0000256" key="5">
    <source>
        <dbReference type="ARBA" id="ARBA00022840"/>
    </source>
</evidence>
<dbReference type="GO" id="GO:0005524">
    <property type="term" value="F:ATP binding"/>
    <property type="evidence" value="ECO:0007669"/>
    <property type="project" value="UniProtKB-KW"/>
</dbReference>
<evidence type="ECO:0000313" key="10">
    <source>
        <dbReference type="Proteomes" id="UP000249417"/>
    </source>
</evidence>
<proteinExistence type="predicted"/>
<gene>
    <name evidence="9" type="ORF">DI551_04365</name>
</gene>
<evidence type="ECO:0000256" key="4">
    <source>
        <dbReference type="ARBA" id="ARBA00022777"/>
    </source>
</evidence>
<dbReference type="Proteomes" id="UP000249417">
    <property type="component" value="Unassembled WGS sequence"/>
</dbReference>
<evidence type="ECO:0000259" key="8">
    <source>
        <dbReference type="Pfam" id="PF02224"/>
    </source>
</evidence>
<dbReference type="InterPro" id="IPR011994">
    <property type="entry name" value="Cytidylate_kinase_dom"/>
</dbReference>
<evidence type="ECO:0000256" key="7">
    <source>
        <dbReference type="ARBA" id="ARBA00048478"/>
    </source>
</evidence>
<evidence type="ECO:0000256" key="6">
    <source>
        <dbReference type="ARBA" id="ARBA00047615"/>
    </source>
</evidence>
<dbReference type="GO" id="GO:0006139">
    <property type="term" value="P:nucleobase-containing compound metabolic process"/>
    <property type="evidence" value="ECO:0007669"/>
    <property type="project" value="InterPro"/>
</dbReference>
<dbReference type="SUPFAM" id="SSF52540">
    <property type="entry name" value="P-loop containing nucleoside triphosphate hydrolases"/>
    <property type="match status" value="1"/>
</dbReference>
<evidence type="ECO:0000256" key="2">
    <source>
        <dbReference type="ARBA" id="ARBA00022679"/>
    </source>
</evidence>
<reference evidence="9 10" key="1">
    <citation type="submission" date="2017-08" db="EMBL/GenBank/DDBJ databases">
        <title>Infants hospitalized years apart are colonized by the same room-sourced microbial strains.</title>
        <authorList>
            <person name="Brooks B."/>
            <person name="Olm M.R."/>
            <person name="Firek B.A."/>
            <person name="Baker R."/>
            <person name="Thomas B.C."/>
            <person name="Morowitz M.J."/>
            <person name="Banfield J.F."/>
        </authorList>
    </citation>
    <scope>NUCLEOTIDE SEQUENCE [LARGE SCALE GENOMIC DNA]</scope>
    <source>
        <strain evidence="9">S2_005_002_R2_29</strain>
    </source>
</reference>